<protein>
    <recommendedName>
        <fullName evidence="2">DUF397 domain-containing protein</fullName>
    </recommendedName>
</protein>
<comment type="caution">
    <text evidence="3">The sequence shown here is derived from an EMBL/GenBank/DDBJ whole genome shotgun (WGS) entry which is preliminary data.</text>
</comment>
<evidence type="ECO:0000259" key="2">
    <source>
        <dbReference type="Pfam" id="PF04149"/>
    </source>
</evidence>
<evidence type="ECO:0000313" key="4">
    <source>
        <dbReference type="Proteomes" id="UP000222531"/>
    </source>
</evidence>
<feature type="domain" description="DUF397" evidence="2">
    <location>
        <begin position="9"/>
        <end position="60"/>
    </location>
</feature>
<dbReference type="PROSITE" id="PS51257">
    <property type="entry name" value="PROKAR_LIPOPROTEIN"/>
    <property type="match status" value="1"/>
</dbReference>
<evidence type="ECO:0000313" key="3">
    <source>
        <dbReference type="EMBL" id="PHQ49822.1"/>
    </source>
</evidence>
<name>A0A2G1XF18_STRCJ</name>
<organism evidence="3 4">
    <name type="scientific">Streptomyces cinnamoneus</name>
    <name type="common">Streptoverticillium cinnamoneum</name>
    <dbReference type="NCBI Taxonomy" id="53446"/>
    <lineage>
        <taxon>Bacteria</taxon>
        <taxon>Bacillati</taxon>
        <taxon>Actinomycetota</taxon>
        <taxon>Actinomycetes</taxon>
        <taxon>Kitasatosporales</taxon>
        <taxon>Streptomycetaceae</taxon>
        <taxon>Streptomyces</taxon>
        <taxon>Streptomyces cinnamoneus group</taxon>
    </lineage>
</organism>
<accession>A0A2G1XF18</accession>
<gene>
    <name evidence="3" type="ORF">BLA24_19445</name>
</gene>
<dbReference type="RefSeq" id="WP_099200312.1">
    <property type="nucleotide sequence ID" value="NZ_JBIRXA010000028.1"/>
</dbReference>
<keyword evidence="4" id="KW-1185">Reference proteome</keyword>
<sequence length="62" mass="6905">MNQRNIPPRWRKSSYSNSGSGGCVEVAPLEGEVRVRDSKFPTQPAITFSRFSWATFLAELSG</sequence>
<evidence type="ECO:0000256" key="1">
    <source>
        <dbReference type="SAM" id="MobiDB-lite"/>
    </source>
</evidence>
<proteinExistence type="predicted"/>
<reference evidence="3 4" key="1">
    <citation type="journal article" date="2017" name="Biochemistry">
        <title>Identification of the Biosynthetic Pathway for the Antibiotic Bicyclomycin.</title>
        <authorList>
            <person name="Patteson J."/>
            <person name="Cai W."/>
            <person name="Johnson R.A."/>
            <person name="Santa Maria K."/>
            <person name="Li B."/>
        </authorList>
    </citation>
    <scope>NUCLEOTIDE SEQUENCE [LARGE SCALE GENOMIC DNA]</scope>
    <source>
        <strain evidence="3 4">ATCC 21532</strain>
    </source>
</reference>
<dbReference type="Pfam" id="PF04149">
    <property type="entry name" value="DUF397"/>
    <property type="match status" value="1"/>
</dbReference>
<dbReference type="EMBL" id="NHZO01000151">
    <property type="protein sequence ID" value="PHQ49822.1"/>
    <property type="molecule type" value="Genomic_DNA"/>
</dbReference>
<dbReference type="AlphaFoldDB" id="A0A2G1XF18"/>
<dbReference type="Proteomes" id="UP000222531">
    <property type="component" value="Unassembled WGS sequence"/>
</dbReference>
<dbReference type="OrthoDB" id="4562195at2"/>
<feature type="region of interest" description="Disordered" evidence="1">
    <location>
        <begin position="1"/>
        <end position="21"/>
    </location>
</feature>
<dbReference type="InterPro" id="IPR007278">
    <property type="entry name" value="DUF397"/>
</dbReference>